<dbReference type="AlphaFoldDB" id="Q3JG12"/>
<feature type="transmembrane region" description="Helical" evidence="10">
    <location>
        <begin position="270"/>
        <end position="290"/>
    </location>
</feature>
<feature type="transmembrane region" description="Helical" evidence="10">
    <location>
        <begin position="475"/>
        <end position="493"/>
    </location>
</feature>
<dbReference type="HOGENOM" id="CLU_015263_0_0_4"/>
<evidence type="ECO:0000256" key="6">
    <source>
        <dbReference type="ARBA" id="ARBA00023136"/>
    </source>
</evidence>
<keyword evidence="3 10" id="KW-0812">Transmembrane</keyword>
<dbReference type="InterPro" id="IPR050368">
    <property type="entry name" value="ClC-type_chloride_channel"/>
</dbReference>
<dbReference type="Pfam" id="PF00654">
    <property type="entry name" value="Voltage_CLC"/>
    <property type="match status" value="1"/>
</dbReference>
<dbReference type="GO" id="GO:0005254">
    <property type="term" value="F:chloride channel activity"/>
    <property type="evidence" value="ECO:0007669"/>
    <property type="project" value="UniProtKB-KW"/>
</dbReference>
<dbReference type="Proteomes" id="UP000002700">
    <property type="component" value="Chromosome II"/>
</dbReference>
<organism evidence="11 12">
    <name type="scientific">Burkholderia pseudomallei (strain 1710b)</name>
    <dbReference type="NCBI Taxonomy" id="320372"/>
    <lineage>
        <taxon>Bacteria</taxon>
        <taxon>Pseudomonadati</taxon>
        <taxon>Pseudomonadota</taxon>
        <taxon>Betaproteobacteria</taxon>
        <taxon>Burkholderiales</taxon>
        <taxon>Burkholderiaceae</taxon>
        <taxon>Burkholderia</taxon>
        <taxon>pseudomallei group</taxon>
    </lineage>
</organism>
<evidence type="ECO:0000256" key="9">
    <source>
        <dbReference type="ARBA" id="ARBA00023303"/>
    </source>
</evidence>
<keyword evidence="2" id="KW-0813">Transport</keyword>
<feature type="transmembrane region" description="Helical" evidence="10">
    <location>
        <begin position="302"/>
        <end position="326"/>
    </location>
</feature>
<feature type="transmembrane region" description="Helical" evidence="10">
    <location>
        <begin position="90"/>
        <end position="118"/>
    </location>
</feature>
<evidence type="ECO:0000256" key="1">
    <source>
        <dbReference type="ARBA" id="ARBA00004141"/>
    </source>
</evidence>
<evidence type="ECO:0000313" key="12">
    <source>
        <dbReference type="Proteomes" id="UP000002700"/>
    </source>
</evidence>
<protein>
    <submittedName>
        <fullName evidence="11">Voltage gated chloride channel family protein</fullName>
    </submittedName>
</protein>
<evidence type="ECO:0000256" key="3">
    <source>
        <dbReference type="ARBA" id="ARBA00022692"/>
    </source>
</evidence>
<proteinExistence type="predicted"/>
<keyword evidence="5" id="KW-0406">Ion transport</keyword>
<dbReference type="Gene3D" id="1.10.3080.10">
    <property type="entry name" value="Clc chloride channel"/>
    <property type="match status" value="1"/>
</dbReference>
<dbReference type="EMBL" id="CP000125">
    <property type="protein sequence ID" value="ABA51378.1"/>
    <property type="molecule type" value="Genomic_DNA"/>
</dbReference>
<dbReference type="InterPro" id="IPR014743">
    <property type="entry name" value="Cl-channel_core"/>
</dbReference>
<evidence type="ECO:0000256" key="8">
    <source>
        <dbReference type="ARBA" id="ARBA00023214"/>
    </source>
</evidence>
<keyword evidence="8" id="KW-0868">Chloride</keyword>
<evidence type="ECO:0000256" key="4">
    <source>
        <dbReference type="ARBA" id="ARBA00022989"/>
    </source>
</evidence>
<dbReference type="PANTHER" id="PTHR43427">
    <property type="entry name" value="CHLORIDE CHANNEL PROTEIN CLC-E"/>
    <property type="match status" value="1"/>
</dbReference>
<dbReference type="SUPFAM" id="SSF81340">
    <property type="entry name" value="Clc chloride channel"/>
    <property type="match status" value="1"/>
</dbReference>
<evidence type="ECO:0000256" key="10">
    <source>
        <dbReference type="SAM" id="Phobius"/>
    </source>
</evidence>
<keyword evidence="7" id="KW-0869">Chloride channel</keyword>
<sequence>MERGRSSGGMRAARARFARSRSECIELIDEEEKSICFMISRRIRWRHSFASRTRSAVRPFDSPSPMPNPIACASPVSPIRSAPAAARGPLARIAAVTLLTGAGAGLGGMLLALLLHAIQHLAYGYDVARAIGDEGFLEGVTAASPLRRFVVLTGCGVLAGGGWWALYRFGAPLVGIRRAVRAEDPRMPVASTTAHALLQIATVALGSPLGREVAPREIGAMWAGWLAHRAGLPVADARMMVACGAGAGLAAVYNVPLGGALFVLEGLLGTFAWRALVPAVATSAIAALVARIGLGDAQQYHVAPIAAGAPLFAWSAVCGPLFGVAAHGFVRLTAHARARAPKDGRLPALALVNFAIVGALATVFPQLLGNGKGPAALGFDGQLAIGLAATLLVLKIAITWSSLRAGAEGGLLTPGLAHGALLAIVLGGLWRAAWPGEPLGAFAVVGASAFLAASMRMPLTAIVLVVEFTRVGHDVLIPMLIAMVGAVAVFRLLERRRERKQSRLHEAIGEVAR</sequence>
<keyword evidence="6 10" id="KW-0472">Membrane</keyword>
<feature type="transmembrane region" description="Helical" evidence="10">
    <location>
        <begin position="149"/>
        <end position="167"/>
    </location>
</feature>
<reference evidence="11 12" key="1">
    <citation type="submission" date="2005-09" db="EMBL/GenBank/DDBJ databases">
        <authorList>
            <person name="Woods D.E."/>
            <person name="Nierman W.C."/>
        </authorList>
    </citation>
    <scope>NUCLEOTIDE SEQUENCE [LARGE SCALE GENOMIC DNA]</scope>
    <source>
        <strain evidence="11 12">1710b</strain>
    </source>
</reference>
<evidence type="ECO:0000256" key="7">
    <source>
        <dbReference type="ARBA" id="ARBA00023173"/>
    </source>
</evidence>
<keyword evidence="4 10" id="KW-1133">Transmembrane helix</keyword>
<dbReference type="InterPro" id="IPR001807">
    <property type="entry name" value="ClC"/>
</dbReference>
<dbReference type="CDD" id="cd01033">
    <property type="entry name" value="ClC_like"/>
    <property type="match status" value="1"/>
</dbReference>
<comment type="subcellular location">
    <subcellularLocation>
        <location evidence="1">Membrane</location>
        <topology evidence="1">Multi-pass membrane protein</topology>
    </subcellularLocation>
</comment>
<dbReference type="GO" id="GO:0034707">
    <property type="term" value="C:chloride channel complex"/>
    <property type="evidence" value="ECO:0007669"/>
    <property type="project" value="UniProtKB-KW"/>
</dbReference>
<gene>
    <name evidence="11" type="ordered locus">BURPS1710b_A2340</name>
</gene>
<keyword evidence="9" id="KW-0407">Ion channel</keyword>
<evidence type="ECO:0000256" key="2">
    <source>
        <dbReference type="ARBA" id="ARBA00022448"/>
    </source>
</evidence>
<feature type="transmembrane region" description="Helical" evidence="10">
    <location>
        <begin position="346"/>
        <end position="369"/>
    </location>
</feature>
<evidence type="ECO:0000313" key="11">
    <source>
        <dbReference type="EMBL" id="ABA51378.1"/>
    </source>
</evidence>
<feature type="transmembrane region" description="Helical" evidence="10">
    <location>
        <begin position="415"/>
        <end position="434"/>
    </location>
</feature>
<name>Q3JG12_BURP1</name>
<dbReference type="PRINTS" id="PR00762">
    <property type="entry name" value="CLCHANNEL"/>
</dbReference>
<evidence type="ECO:0000256" key="5">
    <source>
        <dbReference type="ARBA" id="ARBA00023065"/>
    </source>
</evidence>
<feature type="transmembrane region" description="Helical" evidence="10">
    <location>
        <begin position="381"/>
        <end position="403"/>
    </location>
</feature>
<accession>Q3JG12</accession>
<feature type="transmembrane region" description="Helical" evidence="10">
    <location>
        <begin position="239"/>
        <end position="264"/>
    </location>
</feature>
<dbReference type="PANTHER" id="PTHR43427:SF6">
    <property type="entry name" value="CHLORIDE CHANNEL PROTEIN CLC-E"/>
    <property type="match status" value="1"/>
</dbReference>
<dbReference type="KEGG" id="bpm:BURPS1710b_A2340"/>
<dbReference type="EnsemblBacteria" id="ABA51378">
    <property type="protein sequence ID" value="ABA51378"/>
    <property type="gene ID" value="BURPS1710b_A2340"/>
</dbReference>